<evidence type="ECO:0000313" key="2">
    <source>
        <dbReference type="EMBL" id="OXA84353.1"/>
    </source>
</evidence>
<dbReference type="Proteomes" id="UP000032061">
    <property type="component" value="Unassembled WGS sequence"/>
</dbReference>
<organism evidence="1 3">
    <name type="scientific">Flavobacterium hibernum</name>
    <dbReference type="NCBI Taxonomy" id="37752"/>
    <lineage>
        <taxon>Bacteria</taxon>
        <taxon>Pseudomonadati</taxon>
        <taxon>Bacteroidota</taxon>
        <taxon>Flavobacteriia</taxon>
        <taxon>Flavobacteriales</taxon>
        <taxon>Flavobacteriaceae</taxon>
        <taxon>Flavobacterium</taxon>
    </lineage>
</organism>
<evidence type="ECO:0000313" key="3">
    <source>
        <dbReference type="Proteomes" id="UP000032061"/>
    </source>
</evidence>
<dbReference type="Proteomes" id="UP000198302">
    <property type="component" value="Unassembled WGS sequence"/>
</dbReference>
<dbReference type="EMBL" id="MUGX01000032">
    <property type="protein sequence ID" value="OXA84353.1"/>
    <property type="molecule type" value="Genomic_DNA"/>
</dbReference>
<evidence type="ECO:0000313" key="4">
    <source>
        <dbReference type="Proteomes" id="UP000198302"/>
    </source>
</evidence>
<sequence length="132" mass="15612">MFKKELVDEFQFTETSTKINHQTQLLGFDRFIYVTYDKTELIEFLKLNKRGANVLVCLFDKQLQTNVSFMEEIHDLVLLDGYKTKKESVKDLMLHLKNTLPLKKQITINSNSTSPHNQVQFHNFFKTILHFV</sequence>
<keyword evidence="4" id="KW-1185">Reference proteome</keyword>
<dbReference type="STRING" id="37752.IW18_21580"/>
<name>A0A0D0EDK2_9FLAO</name>
<comment type="caution">
    <text evidence="1">The sequence shown here is derived from an EMBL/GenBank/DDBJ whole genome shotgun (WGS) entry which is preliminary data.</text>
</comment>
<dbReference type="EMBL" id="JPRK01000025">
    <property type="protein sequence ID" value="KIO50749.1"/>
    <property type="molecule type" value="Genomic_DNA"/>
</dbReference>
<dbReference type="AlphaFoldDB" id="A0A0D0EDK2"/>
<proteinExistence type="predicted"/>
<reference evidence="1 3" key="1">
    <citation type="submission" date="2015-01" db="EMBL/GenBank/DDBJ databases">
        <title>Genome of Flavobacterium hibernum DSM 12611.</title>
        <authorList>
            <person name="Stropko S.J."/>
            <person name="Pipes S.E."/>
            <person name="Newman J.D."/>
        </authorList>
    </citation>
    <scope>NUCLEOTIDE SEQUENCE [LARGE SCALE GENOMIC DNA]</scope>
    <source>
        <strain evidence="1 3">DSM 12611</strain>
    </source>
</reference>
<accession>A0A0D0EDK2</accession>
<evidence type="ECO:0000313" key="1">
    <source>
        <dbReference type="EMBL" id="KIO50749.1"/>
    </source>
</evidence>
<reference evidence="2 4" key="2">
    <citation type="submission" date="2016-11" db="EMBL/GenBank/DDBJ databases">
        <title>Whole genomes of Flavobacteriaceae.</title>
        <authorList>
            <person name="Stine C."/>
            <person name="Li C."/>
            <person name="Tadesse D."/>
        </authorList>
    </citation>
    <scope>NUCLEOTIDE SEQUENCE [LARGE SCALE GENOMIC DNA]</scope>
    <source>
        <strain evidence="2 4">ATCC 51468</strain>
    </source>
</reference>
<protein>
    <submittedName>
        <fullName evidence="1">Uncharacterized protein</fullName>
    </submittedName>
</protein>
<gene>
    <name evidence="2" type="ORF">B0A73_20005</name>
    <name evidence="1" type="ORF">IW18_21580</name>
</gene>